<evidence type="ECO:0000256" key="4">
    <source>
        <dbReference type="ARBA" id="ARBA00022803"/>
    </source>
</evidence>
<feature type="chain" id="PRO_5011650448" evidence="8">
    <location>
        <begin position="27"/>
        <end position="585"/>
    </location>
</feature>
<dbReference type="InterPro" id="IPR019734">
    <property type="entry name" value="TPR_rpt"/>
</dbReference>
<dbReference type="GO" id="GO:0016020">
    <property type="term" value="C:membrane"/>
    <property type="evidence" value="ECO:0007669"/>
    <property type="project" value="UniProtKB-SubCell"/>
</dbReference>
<dbReference type="GO" id="GO:0030150">
    <property type="term" value="P:protein import into mitochondrial matrix"/>
    <property type="evidence" value="ECO:0007669"/>
    <property type="project" value="TreeGrafter"/>
</dbReference>
<dbReference type="AlphaFoldDB" id="A0A1H3ERQ2"/>
<dbReference type="GO" id="GO:0008320">
    <property type="term" value="F:protein transmembrane transporter activity"/>
    <property type="evidence" value="ECO:0007669"/>
    <property type="project" value="TreeGrafter"/>
</dbReference>
<dbReference type="EMBL" id="FNOW01000014">
    <property type="protein sequence ID" value="SDX81426.1"/>
    <property type="molecule type" value="Genomic_DNA"/>
</dbReference>
<dbReference type="SUPFAM" id="SSF48452">
    <property type="entry name" value="TPR-like"/>
    <property type="match status" value="2"/>
</dbReference>
<sequence length="585" mass="64039">MPAPRLSSAPVLLGWLLCCPVSGVLALTETPTPTAHPPVVAPAPATAPVAGLTADQMYHILVAEVAGRRGAMREAVTHYLQAAELTRAPELAELAVRAAVSAEDDAAAGEAIALWLTLAPNVPDVHQIAAFLRFKADDQEGALIHLQRLIELSGAGGELAFAKVSAILARLPDAETRLTLMQALVARFPESADAQQTLALLAASTSQSAVAEQAARRALELRPHWNEPQIFLVRLLLTDDKRREARALLESFIAANPSDRLLQMLYGQLLVDEREFSTAREVFERVLREHPQEPDVLFAVGILALQLEDLAGARLHFGRLYATGQRQDEAAFYLGQTAERAEDVSTALDWYTKVTDDRHDDARIRMAVLQARRGEVAQAREILQRMRDQSPDNALSLFLVEAEILDDVGQFTVARAIYDEALSAFPDDDSLLYARGLHAMKHGQLEQGERDLRQIIAVDPEHADALNALGYTLADQTTRLTEALALIERAHALKPEEPAILDSLGWVHYRLGHLEQALDYLQQANALLEDGEIAAHLGEVLWALGRRTEAWVVWDKALAADPEHAYLREIVGRHQLSSGAGATAN</sequence>
<evidence type="ECO:0000256" key="3">
    <source>
        <dbReference type="ARBA" id="ARBA00022737"/>
    </source>
</evidence>
<keyword evidence="4" id="KW-0802">TPR repeat</keyword>
<gene>
    <name evidence="9" type="ORF">SAMN05421644_11454</name>
</gene>
<evidence type="ECO:0000256" key="6">
    <source>
        <dbReference type="ARBA" id="ARBA00023136"/>
    </source>
</evidence>
<evidence type="ECO:0000313" key="10">
    <source>
        <dbReference type="Proteomes" id="UP000198672"/>
    </source>
</evidence>
<dbReference type="InterPro" id="IPR011990">
    <property type="entry name" value="TPR-like_helical_dom_sf"/>
</dbReference>
<evidence type="ECO:0000256" key="2">
    <source>
        <dbReference type="ARBA" id="ARBA00022692"/>
    </source>
</evidence>
<dbReference type="SMART" id="SM00028">
    <property type="entry name" value="TPR"/>
    <property type="match status" value="7"/>
</dbReference>
<keyword evidence="8" id="KW-0732">Signal</keyword>
<keyword evidence="3" id="KW-0677">Repeat</keyword>
<dbReference type="Pfam" id="PF13432">
    <property type="entry name" value="TPR_16"/>
    <property type="match status" value="3"/>
</dbReference>
<dbReference type="PANTHER" id="PTHR46208">
    <property type="entry name" value="MITOCHONDRIAL IMPORT RECEPTOR SUBUNIT TOM70"/>
    <property type="match status" value="1"/>
</dbReference>
<dbReference type="Proteomes" id="UP000198672">
    <property type="component" value="Unassembled WGS sequence"/>
</dbReference>
<organism evidence="9 10">
    <name type="scientific">Allochromatium warmingii</name>
    <name type="common">Chromatium warmingii</name>
    <dbReference type="NCBI Taxonomy" id="61595"/>
    <lineage>
        <taxon>Bacteria</taxon>
        <taxon>Pseudomonadati</taxon>
        <taxon>Pseudomonadota</taxon>
        <taxon>Gammaproteobacteria</taxon>
        <taxon>Chromatiales</taxon>
        <taxon>Chromatiaceae</taxon>
        <taxon>Allochromatium</taxon>
    </lineage>
</organism>
<dbReference type="GO" id="GO:0030943">
    <property type="term" value="F:mitochondrion targeting sequence binding"/>
    <property type="evidence" value="ECO:0007669"/>
    <property type="project" value="TreeGrafter"/>
</dbReference>
<evidence type="ECO:0000313" key="9">
    <source>
        <dbReference type="EMBL" id="SDX81426.1"/>
    </source>
</evidence>
<proteinExistence type="inferred from homology"/>
<accession>A0A1H3ERQ2</accession>
<evidence type="ECO:0000256" key="7">
    <source>
        <dbReference type="ARBA" id="ARBA00038030"/>
    </source>
</evidence>
<protein>
    <submittedName>
        <fullName evidence="9">Tfp pilus assembly protein PilF</fullName>
    </submittedName>
</protein>
<feature type="signal peptide" evidence="8">
    <location>
        <begin position="1"/>
        <end position="26"/>
    </location>
</feature>
<comment type="similarity">
    <text evidence="7">Belongs to the Tom70 family.</text>
</comment>
<dbReference type="STRING" id="61595.SAMN05421644_11454"/>
<keyword evidence="2" id="KW-0812">Transmembrane</keyword>
<keyword evidence="6" id="KW-0472">Membrane</keyword>
<reference evidence="10" key="1">
    <citation type="submission" date="2016-10" db="EMBL/GenBank/DDBJ databases">
        <authorList>
            <person name="Varghese N."/>
            <person name="Submissions S."/>
        </authorList>
    </citation>
    <scope>NUCLEOTIDE SEQUENCE [LARGE SCALE GENOMIC DNA]</scope>
    <source>
        <strain evidence="10">DSM 173</strain>
    </source>
</reference>
<evidence type="ECO:0000256" key="8">
    <source>
        <dbReference type="SAM" id="SignalP"/>
    </source>
</evidence>
<comment type="subcellular location">
    <subcellularLocation>
        <location evidence="1">Membrane</location>
        <topology evidence="1">Single-pass membrane protein</topology>
    </subcellularLocation>
</comment>
<keyword evidence="5" id="KW-1133">Transmembrane helix</keyword>
<name>A0A1H3ERQ2_ALLWA</name>
<dbReference type="Gene3D" id="1.25.40.10">
    <property type="entry name" value="Tetratricopeptide repeat domain"/>
    <property type="match status" value="3"/>
</dbReference>
<evidence type="ECO:0000256" key="5">
    <source>
        <dbReference type="ARBA" id="ARBA00022989"/>
    </source>
</evidence>
<dbReference type="OrthoDB" id="9766710at2"/>
<dbReference type="RefSeq" id="WP_091333137.1">
    <property type="nucleotide sequence ID" value="NZ_FNOW01000014.1"/>
</dbReference>
<evidence type="ECO:0000256" key="1">
    <source>
        <dbReference type="ARBA" id="ARBA00004167"/>
    </source>
</evidence>
<dbReference type="Pfam" id="PF13174">
    <property type="entry name" value="TPR_6"/>
    <property type="match status" value="1"/>
</dbReference>
<dbReference type="PANTHER" id="PTHR46208:SF1">
    <property type="entry name" value="MITOCHONDRIAL IMPORT RECEPTOR SUBUNIT TOM70"/>
    <property type="match status" value="1"/>
</dbReference>
<keyword evidence="10" id="KW-1185">Reference proteome</keyword>